<protein>
    <recommendedName>
        <fullName evidence="2">Glycosyltransferase</fullName>
    </recommendedName>
</protein>
<proteinExistence type="predicted"/>
<dbReference type="EMBL" id="BK014662">
    <property type="protein sequence ID" value="DAD66454.1"/>
    <property type="molecule type" value="Genomic_DNA"/>
</dbReference>
<name>A0A8S5L985_9CAUD</name>
<sequence>MDKIKVLCLPSDRFGVGYFRSLNPHTKLSELYGDKFDVTIEYDVLNKPLTYFEEFDIIHFSKNISNSYEKCTDVLNYLKDKKTVTVMDIDDYYDLGSFHPMSAVYKTTNTKQKLIDNIRKSDYVTTTTDMFANCLKKHNKNVIVLPNAIDKSEKQFQPIEIKSDKIRFGIICGSSHEHDINILQGLTNSLPKDILAKCQFVLCGFDTNGMYRERDAQTGQVRERPIMPQETVWYRYEKVLTDNYKLVSQPYASFLNRFIPNMEYPYHNNEMYRRCWTKPVNQYATHYNNIDVLLVPLKECDFNKYKSQLKVIEAGFFHKAIIAQDFGPYTIDLKPFIKQGTIDESGNGLLVDSRKNHKQWAKYITTLVQHPEYISKMAENLYNTVKDTYSIEAVTVKRAEFYESIAGSKL</sequence>
<dbReference type="Gene3D" id="3.40.50.2000">
    <property type="entry name" value="Glycogen Phosphorylase B"/>
    <property type="match status" value="1"/>
</dbReference>
<reference evidence="1" key="1">
    <citation type="journal article" date="2021" name="Proc. Natl. Acad. Sci. U.S.A.">
        <title>A Catalog of Tens of Thousands of Viruses from Human Metagenomes Reveals Hidden Associations with Chronic Diseases.</title>
        <authorList>
            <person name="Tisza M.J."/>
            <person name="Buck C.B."/>
        </authorList>
    </citation>
    <scope>NUCLEOTIDE SEQUENCE</scope>
    <source>
        <strain evidence="1">CtPuP5</strain>
    </source>
</reference>
<evidence type="ECO:0008006" key="2">
    <source>
        <dbReference type="Google" id="ProtNLM"/>
    </source>
</evidence>
<dbReference type="SUPFAM" id="SSF53756">
    <property type="entry name" value="UDP-Glycosyltransferase/glycogen phosphorylase"/>
    <property type="match status" value="1"/>
</dbReference>
<evidence type="ECO:0000313" key="1">
    <source>
        <dbReference type="EMBL" id="DAD66454.1"/>
    </source>
</evidence>
<organism evidence="1">
    <name type="scientific">Myoviridae sp. ctPuP5</name>
    <dbReference type="NCBI Taxonomy" id="2823543"/>
    <lineage>
        <taxon>Viruses</taxon>
        <taxon>Duplodnaviria</taxon>
        <taxon>Heunggongvirae</taxon>
        <taxon>Uroviricota</taxon>
        <taxon>Caudoviricetes</taxon>
    </lineage>
</organism>
<accession>A0A8S5L985</accession>